<organism evidence="2 3">
    <name type="scientific">Novymonas esmeraldas</name>
    <dbReference type="NCBI Taxonomy" id="1808958"/>
    <lineage>
        <taxon>Eukaryota</taxon>
        <taxon>Discoba</taxon>
        <taxon>Euglenozoa</taxon>
        <taxon>Kinetoplastea</taxon>
        <taxon>Metakinetoplastina</taxon>
        <taxon>Trypanosomatida</taxon>
        <taxon>Trypanosomatidae</taxon>
        <taxon>Novymonas</taxon>
    </lineage>
</organism>
<feature type="compositionally biased region" description="Acidic residues" evidence="1">
    <location>
        <begin position="1054"/>
        <end position="1077"/>
    </location>
</feature>
<feature type="compositionally biased region" description="Basic and acidic residues" evidence="1">
    <location>
        <begin position="1497"/>
        <end position="1509"/>
    </location>
</feature>
<sequence length="2743" mass="286230">MHRCDSSSVPPSPGTGGDAAHEVPGTEPASSVLFTLLQDLGLTATAQALCQELQLQQQQQSQGTLLRPRAASLTTTSSAPSLTSRPSGVFTALSHVTTDAASPTFTGCLQAPPTRESTAAVPTIASTDSLPASAAATAGPAPRPAPHTLRGSPSSGPFSDGGAELQRRLQSYGSDTPCATALATLATWAVEPVLAVTSTTTSPSPLRVVDTLATLWRAEQRSAAPQRALASPTDDAAAATTGAASAARGQYHGNHHIAALIARAAWCELRLTELVFTQELHLSHAPVGTHTSSAHEAQREAADIAGQLVAALQELRVTCGAAAVARRPEPLAATEPASPTSAHDTVLAARIVSRLHTKAIAWLQNAECVLTWVLRRHSALEPLMDAAQAVSSAQQQQQQQHKRRCLETHATDVDVDGADTCSGVASPLVQPLRDALLGLHAGVGPAPTFQQCLAAEVARSAPPPPPPTATATTMTTTTAVAAGAAVREAPHLLTAVRIPTTVRVAMAVQRVKLFLSLLGALVHNGADSILCALVLGTADRVRPWWTRQSTVAAQLLVQCAHRLNGMLPPSLAHASTGALPTTPPPPPPPTVRPRPLSAAMEIGVVGLRDVLETLAREVLLCQCPLAVAAPLPPLTTQERRLALSVRLLSALEQAHNSRAARLDRHVLKATAAAAAMVSSSPLSAAADVAFSPASSVSSPTFGASGSGGSPVSSPLWTVRVPSPPGSDLRVAAEYFSSSALVHRGSMGSGVSSAGDPLEATRTATQVLQWRPHFTQLLATIATGRWQAPHHAPQAPYPGSRYNRLRVQLRGVLQNAQELLRLQPRQPVGVRGVVYPPHPAAASGGNDSATPRSVVEQLPRTLQLATLQSARVLEHQMPRRLARTARGERRRGCRVSGSGGVGRSAAVPPASSLSASRRSVATAKHDADSPAALLAAATATALRRASTASGAFTGAPVPEHADSERRRRTSASAAARAARASPSTSASSPTPPSSSDPSPALPDDVAEGDTAGDDSPPERWPLYSGDDEAAAEEDDEEEEEREDNTDADWATSGDDVPEEAEDEEEAVDDEEAEDDEAASDASSADMDYGRDEDAMQEEVECAEATPDGRLLALLTARGRLMVLRLQALDSVRHYEEEVLLDVALPHMPSRQTRLQWYEALASFVHFSPCHRFVLAAVQFTPVDQKPNSTCAMARAQLSCAGQVNVYSLHCHERRRCRLSSSGTGSADAAAEEEELDDDDESGSESNGGSAGDRLRRVVGPAPDRLYGTFHPHDGPCLSARWVDTRWWGGGRRSRWANSAAEPLNSTSAAAAALTRCMETGAAAGLTASQQQQQQQQHRKPKSWRAAAGALLSEYQCVSVGTDDVILRWLPACGVVLQRILTEPVHDIIVSPLMAALYVATDAGDLYMYDAWDERHVTDGEPARAGGADVCEVDGKSRASAVQTHRLILPVTEEGHPRFHRAAAAPPPSMQGVSHNLTAAAAPSPPTRSSRSQRHARRDHPDDSDAQEQVHSHRATAHYAGPVSPVFQRVVEPASTLPDASSSSSSSSRLRHHQQRRDDNTTTTPALDDVSDAVADEVDEERRDGRAPPQRGLPRHLRWLLPHQWAAHTPWDAQLGRRLIRHLLRQPQATAPANVGELVYEQDDEEAVVVAGSPPSLAAGDGEADEHEHDRAREGGGGASDGDSVGLPRHGGTTTTSDEDGSDREYAITNGVDYDDDDDGARRPLPSRVMAGAGGGAGPIASETTAAAEAAARGAPVSVLESAAHPTPARGPLQRAYYPSGACLVYKCIARALCSAGDLADRQTHDGMGPGGSTHHLLSMALSGVPQWTPAHRLWDDPDSDGPAATAAGERDEDDAGDGDDGDEAMAAALSWCPATRPTRWPTAALARVLLWRNYLSASRYLAGCTAEEWAAWESDVLATTYHADVHPQRGSAHRGSGAGGKATRWSASNLLAARGYHGAHDALRRCAPASQRGLAATARHGRYLCIMASVGPYRKLLNPREPLRDMPGLYACLVFDVYAGAVLRTIPVSPVELTGLRGRCMWASERHSSDPKAPIYRLPCTVSVVPLPATTHPATVTTAAAAAAAVAARSHSGLLSAVPGDDGVAAAAVPAAVEEEEEDGEPKEVVVLTVGGLGNAVYVFDALTGRRLAQVQETARCCGESAATAYEVSVLAAKARAKARGEHAASTSTPDHGAAAATLTGQVAAAEAAAVPPPPRPTAAVVVAAAASVAPAAVRKPSDVLASVAAWRRGTGFDGITDQSSTTSSTASSPDPSPSPAHETRIRGGDAAVAGETIPATTTAATTGESAAEAVAAAAAVSAAVAECGVPVPWLLQTTAPSQRLGWHLRGVLWWAHEHPQPSTLYGGPSTAAEARGGSDRASWGVDGEGSGAASTAASPPPPSHTAAAAHRSAGSALSFFCHTLLGVSGIAGRAAAPSRHPLQLVHNTTTRLSSTAGGDAAWRQRRRRLLERLLRHYDVGMLWQAYVSLFAAATTATGSLAPQSAVGTMMQWAQATNRTSTAAAAAALLGRPDGRRSWVWCAAPASHGAAPPRRVSAASTITTITTGASPRQPRAPGRRARRVSPPAHDVGDEDAEAGGRSRVPFAHVLQQREEFMAELLVLDAPEPPSAAAAVAPSARVSPAPSLACVPPKSLLAGVRAQAIVDGALSTTARARAAQQSRSSTATAAHGSATAGAPVRLPPSHHQNQLRVDVINCVATWLDANNGFYVCCGSEDGGLYILGGSLTE</sequence>
<feature type="region of interest" description="Disordered" evidence="1">
    <location>
        <begin position="2562"/>
        <end position="2594"/>
    </location>
</feature>
<feature type="region of interest" description="Disordered" evidence="1">
    <location>
        <begin position="1217"/>
        <end position="1255"/>
    </location>
</feature>
<feature type="compositionally biased region" description="Low complexity" evidence="1">
    <location>
        <begin position="2670"/>
        <end position="2692"/>
    </location>
</feature>
<feature type="region of interest" description="Disordered" evidence="1">
    <location>
        <begin position="949"/>
        <end position="1101"/>
    </location>
</feature>
<feature type="compositionally biased region" description="Acidic residues" evidence="1">
    <location>
        <begin position="1024"/>
        <end position="1045"/>
    </location>
</feature>
<comment type="caution">
    <text evidence="2">The sequence shown here is derived from an EMBL/GenBank/DDBJ whole genome shotgun (WGS) entry which is preliminary data.</text>
</comment>
<feature type="region of interest" description="Disordered" evidence="1">
    <location>
        <begin position="1"/>
        <end position="25"/>
    </location>
</feature>
<protein>
    <submittedName>
        <fullName evidence="2">Uncharacterized protein</fullName>
    </submittedName>
</protein>
<feature type="compositionally biased region" description="Acidic residues" evidence="1">
    <location>
        <begin position="1567"/>
        <end position="1577"/>
    </location>
</feature>
<feature type="region of interest" description="Disordered" evidence="1">
    <location>
        <begin position="1448"/>
        <end position="1511"/>
    </location>
</feature>
<feature type="compositionally biased region" description="Low complexity" evidence="1">
    <location>
        <begin position="1476"/>
        <end position="1488"/>
    </location>
</feature>
<feature type="compositionally biased region" description="Low complexity" evidence="1">
    <location>
        <begin position="969"/>
        <end position="987"/>
    </location>
</feature>
<feature type="region of interest" description="Disordered" evidence="1">
    <location>
        <begin position="1827"/>
        <end position="1861"/>
    </location>
</feature>
<feature type="region of interest" description="Disordered" evidence="1">
    <location>
        <begin position="130"/>
        <end position="163"/>
    </location>
</feature>
<dbReference type="EMBL" id="JAECZO010000085">
    <property type="protein sequence ID" value="KAK7196791.1"/>
    <property type="molecule type" value="Genomic_DNA"/>
</dbReference>
<feature type="compositionally biased region" description="Low complexity" evidence="1">
    <location>
        <begin position="1679"/>
        <end position="1694"/>
    </location>
</feature>
<feature type="region of interest" description="Disordered" evidence="1">
    <location>
        <begin position="880"/>
        <end position="927"/>
    </location>
</feature>
<feature type="compositionally biased region" description="Basic residues" evidence="1">
    <location>
        <begin position="880"/>
        <end position="892"/>
    </location>
</feature>
<feature type="region of interest" description="Disordered" evidence="1">
    <location>
        <begin position="2360"/>
        <end position="2405"/>
    </location>
</feature>
<accession>A0AAW0ETD1</accession>
<gene>
    <name evidence="2" type="ORF">NESM_000619300</name>
</gene>
<evidence type="ECO:0000256" key="1">
    <source>
        <dbReference type="SAM" id="MobiDB-lite"/>
    </source>
</evidence>
<feature type="region of interest" description="Disordered" evidence="1">
    <location>
        <begin position="571"/>
        <end position="593"/>
    </location>
</feature>
<feature type="compositionally biased region" description="Low complexity" evidence="1">
    <location>
        <begin position="2562"/>
        <end position="2571"/>
    </location>
</feature>
<dbReference type="Proteomes" id="UP001430356">
    <property type="component" value="Unassembled WGS sequence"/>
</dbReference>
<feature type="compositionally biased region" description="Low complexity" evidence="1">
    <location>
        <begin position="2256"/>
        <end position="2269"/>
    </location>
</feature>
<feature type="region of interest" description="Disordered" evidence="1">
    <location>
        <begin position="66"/>
        <end position="86"/>
    </location>
</feature>
<feature type="region of interest" description="Disordered" evidence="1">
    <location>
        <begin position="1533"/>
        <end position="1591"/>
    </location>
</feature>
<reference evidence="2 3" key="1">
    <citation type="journal article" date="2021" name="MBio">
        <title>A New Model Trypanosomatid, Novymonas esmeraldas: Genomic Perception of Its 'Candidatus Pandoraea novymonadis' Endosymbiont.</title>
        <authorList>
            <person name="Zakharova A."/>
            <person name="Saura A."/>
            <person name="Butenko A."/>
            <person name="Podesvova L."/>
            <person name="Warmusova S."/>
            <person name="Kostygov A.Y."/>
            <person name="Nenarokova A."/>
            <person name="Lukes J."/>
            <person name="Opperdoes F.R."/>
            <person name="Yurchenko V."/>
        </authorList>
    </citation>
    <scope>NUCLEOTIDE SEQUENCE [LARGE SCALE GENOMIC DNA]</scope>
    <source>
        <strain evidence="2 3">E262AT.01</strain>
    </source>
</reference>
<evidence type="ECO:0000313" key="2">
    <source>
        <dbReference type="EMBL" id="KAK7196791.1"/>
    </source>
</evidence>
<feature type="region of interest" description="Disordered" evidence="1">
    <location>
        <begin position="2670"/>
        <end position="2699"/>
    </location>
</feature>
<feature type="region of interest" description="Disordered" evidence="1">
    <location>
        <begin position="1651"/>
        <end position="1735"/>
    </location>
</feature>
<keyword evidence="3" id="KW-1185">Reference proteome</keyword>
<feature type="compositionally biased region" description="Acidic residues" evidence="1">
    <location>
        <begin position="1849"/>
        <end position="1861"/>
    </location>
</feature>
<name>A0AAW0ETD1_9TRYP</name>
<feature type="compositionally biased region" description="Low complexity" evidence="1">
    <location>
        <begin position="130"/>
        <end position="162"/>
    </location>
</feature>
<feature type="compositionally biased region" description="Low complexity" evidence="1">
    <location>
        <begin position="1218"/>
        <end position="1227"/>
    </location>
</feature>
<evidence type="ECO:0000313" key="3">
    <source>
        <dbReference type="Proteomes" id="UP001430356"/>
    </source>
</evidence>
<feature type="compositionally biased region" description="Pro residues" evidence="1">
    <location>
        <begin position="581"/>
        <end position="592"/>
    </location>
</feature>
<proteinExistence type="predicted"/>
<feature type="compositionally biased region" description="Acidic residues" evidence="1">
    <location>
        <begin position="1228"/>
        <end position="1241"/>
    </location>
</feature>
<feature type="region of interest" description="Disordered" evidence="1">
    <location>
        <begin position="2251"/>
        <end position="2281"/>
    </location>
</feature>
<feature type="compositionally biased region" description="Low complexity" evidence="1">
    <location>
        <begin position="902"/>
        <end position="921"/>
    </location>
</feature>